<dbReference type="HOGENOM" id="CLU_823948_0_0_1"/>
<feature type="region of interest" description="Disordered" evidence="1">
    <location>
        <begin position="107"/>
        <end position="243"/>
    </location>
</feature>
<sequence>MCIHQVCTNHDIPKVLRISPCMTRIINAVGPPPWLTTTLESVAARNAWTYDSTGMTRGIHDAIVSRSAYYPPEAMTEPINGTWALEARRRHFTITNGLYRINDTASLANGTNNHDRTNTDDSHLVNGTLTPDRQGSNTPQNTPDQRNGDHNRNHLTRSLPSDTNIPPGNDNNIENRNRMNGIHQMDGSNQPENHRNSGNRNTPNGIDPNRREHQPENDYYPTNQTEEIPTDTHPFVPVGGLRLPRHGLRGRDFVMQAHEPTNVEARCRQTMMTQPWCFGEWFERQGPILFTQMPAITCNFVLCCDGLYRSHQGEVLRTRRGDLDEDRDVHVNGIAHD</sequence>
<name>A0A0D2CFB0_9EURO</name>
<reference evidence="2 3" key="1">
    <citation type="submission" date="2015-01" db="EMBL/GenBank/DDBJ databases">
        <title>The Genome Sequence of Exophiala oligosperma CBS72588.</title>
        <authorList>
            <consortium name="The Broad Institute Genomics Platform"/>
            <person name="Cuomo C."/>
            <person name="de Hoog S."/>
            <person name="Gorbushina A."/>
            <person name="Stielow B."/>
            <person name="Teixiera M."/>
            <person name="Abouelleil A."/>
            <person name="Chapman S.B."/>
            <person name="Priest M."/>
            <person name="Young S.K."/>
            <person name="Wortman J."/>
            <person name="Nusbaum C."/>
            <person name="Birren B."/>
        </authorList>
    </citation>
    <scope>NUCLEOTIDE SEQUENCE [LARGE SCALE GENOMIC DNA]</scope>
    <source>
        <strain evidence="2 3">CBS 72588</strain>
    </source>
</reference>
<feature type="compositionally biased region" description="Polar residues" evidence="1">
    <location>
        <begin position="186"/>
        <end position="204"/>
    </location>
</feature>
<dbReference type="AlphaFoldDB" id="A0A0D2CFB0"/>
<proteinExistence type="predicted"/>
<feature type="compositionally biased region" description="Polar residues" evidence="1">
    <location>
        <begin position="156"/>
        <end position="166"/>
    </location>
</feature>
<keyword evidence="3" id="KW-1185">Reference proteome</keyword>
<gene>
    <name evidence="2" type="ORF">PV06_01089</name>
</gene>
<protein>
    <submittedName>
        <fullName evidence="2">Uncharacterized protein</fullName>
    </submittedName>
</protein>
<evidence type="ECO:0000256" key="1">
    <source>
        <dbReference type="SAM" id="MobiDB-lite"/>
    </source>
</evidence>
<evidence type="ECO:0000313" key="3">
    <source>
        <dbReference type="Proteomes" id="UP000053342"/>
    </source>
</evidence>
<feature type="compositionally biased region" description="Low complexity" evidence="1">
    <location>
        <begin position="168"/>
        <end position="182"/>
    </location>
</feature>
<accession>A0A0D2CFB0</accession>
<dbReference type="OrthoDB" id="10467506at2759"/>
<organism evidence="2 3">
    <name type="scientific">Exophiala oligosperma</name>
    <dbReference type="NCBI Taxonomy" id="215243"/>
    <lineage>
        <taxon>Eukaryota</taxon>
        <taxon>Fungi</taxon>
        <taxon>Dikarya</taxon>
        <taxon>Ascomycota</taxon>
        <taxon>Pezizomycotina</taxon>
        <taxon>Eurotiomycetes</taxon>
        <taxon>Chaetothyriomycetidae</taxon>
        <taxon>Chaetothyriales</taxon>
        <taxon>Herpotrichiellaceae</taxon>
        <taxon>Exophiala</taxon>
    </lineage>
</organism>
<evidence type="ECO:0000313" key="2">
    <source>
        <dbReference type="EMBL" id="KIW48512.1"/>
    </source>
</evidence>
<dbReference type="Proteomes" id="UP000053342">
    <property type="component" value="Unassembled WGS sequence"/>
</dbReference>
<dbReference type="GeneID" id="27353163"/>
<feature type="compositionally biased region" description="Basic and acidic residues" evidence="1">
    <location>
        <begin position="113"/>
        <end position="123"/>
    </location>
</feature>
<dbReference type="VEuPathDB" id="FungiDB:PV06_01089"/>
<dbReference type="RefSeq" id="XP_016268728.1">
    <property type="nucleotide sequence ID" value="XM_016401675.1"/>
</dbReference>
<feature type="compositionally biased region" description="Polar residues" evidence="1">
    <location>
        <begin position="125"/>
        <end position="145"/>
    </location>
</feature>
<dbReference type="EMBL" id="KN847332">
    <property type="protein sequence ID" value="KIW48512.1"/>
    <property type="molecule type" value="Genomic_DNA"/>
</dbReference>